<dbReference type="OrthoDB" id="342454at2759"/>
<reference evidence="2 3" key="1">
    <citation type="journal article" date="2013" name="Genome Biol.">
        <title>Genome of Acanthamoeba castellanii highlights extensive lateral gene transfer and early evolution of tyrosine kinase signaling.</title>
        <authorList>
            <person name="Clarke M."/>
            <person name="Lohan A.J."/>
            <person name="Liu B."/>
            <person name="Lagkouvardos I."/>
            <person name="Roy S."/>
            <person name="Zafar N."/>
            <person name="Bertelli C."/>
            <person name="Schilde C."/>
            <person name="Kianianmomeni A."/>
            <person name="Burglin T.R."/>
            <person name="Frech C."/>
            <person name="Turcotte B."/>
            <person name="Kopec K.O."/>
            <person name="Synnott J.M."/>
            <person name="Choo C."/>
            <person name="Paponov I."/>
            <person name="Finkler A."/>
            <person name="Soon Heng Tan C."/>
            <person name="Hutchins A.P."/>
            <person name="Weinmeier T."/>
            <person name="Rattei T."/>
            <person name="Chu J.S."/>
            <person name="Gimenez G."/>
            <person name="Irimia M."/>
            <person name="Rigden D.J."/>
            <person name="Fitzpatrick D.A."/>
            <person name="Lorenzo-Morales J."/>
            <person name="Bateman A."/>
            <person name="Chiu C.H."/>
            <person name="Tang P."/>
            <person name="Hegemann P."/>
            <person name="Fromm H."/>
            <person name="Raoult D."/>
            <person name="Greub G."/>
            <person name="Miranda-Saavedra D."/>
            <person name="Chen N."/>
            <person name="Nash P."/>
            <person name="Ginger M.L."/>
            <person name="Horn M."/>
            <person name="Schaap P."/>
            <person name="Caler L."/>
            <person name="Loftus B."/>
        </authorList>
    </citation>
    <scope>NUCLEOTIDE SEQUENCE [LARGE SCALE GENOMIC DNA]</scope>
    <source>
        <strain evidence="2 3">Neff</strain>
    </source>
</reference>
<dbReference type="InterPro" id="IPR013783">
    <property type="entry name" value="Ig-like_fold"/>
</dbReference>
<evidence type="ECO:0000313" key="2">
    <source>
        <dbReference type="EMBL" id="ELR21207.1"/>
    </source>
</evidence>
<evidence type="ECO:0000259" key="1">
    <source>
        <dbReference type="PROSITE" id="PS50076"/>
    </source>
</evidence>
<dbReference type="SMART" id="SM00409">
    <property type="entry name" value="IG"/>
    <property type="match status" value="1"/>
</dbReference>
<sequence length="674" mass="74081">MGETDLEELDEAVLEEYYGILQVFEEVRVFTQTDRKRHALQLATAGMTADVLQANDLKVAGLEQFGLDPRPSLVLHSALTKLRLRWAAPEAGVVSCLEGQTVEFQISLAGGSGALQYRWYKHAVSPSGKLEKRLLDCDTDRLRLTAVDINDSGHYSFCVTDAGGAQVQAERPLWELRVRLVRDLAELDARERWYQWLDEMVPRPRFHLAEKTNRVILDEIGLEVLLPMFHSQGRGYIMFKVTADGPEKNSSTVIPCRNRDFLQDIVELRTLVARPTEIEHLLEQGRASTPLLRSYLISVLGVQPPEDADGDALVELIIEHLGKCEAEKPPLPPVDLIEGKKELSGAHLGARFLVGQNGIYARGYGQLPAPPKADLSVIRRPAPVPPGPEGLVQSLHPRVQRPAALVTATGDKPLPKLVLGDVQPVASVHKMAAQSVGTSMGISLGIELLRSGYLYQRGQISGKAAAQQIALTTATGGLIAGGYTYASMALQQLAVSQAGNLAGQAARAILRSPNFAVGAVLVTISTCVDLYRWKQGQLSGRQLRENWSRTWPRRPPLATSWTGIGLLVLLGLGVGLTVDKLVRSGVRFLEKRALLQRMRADAFELLGLDPSDVLDAAKKEAVNRRYRAISPFLHPDKANMRNGTLFSLMVEARDFLLNPDTNFNLLVNFQVRAD</sequence>
<dbReference type="KEGG" id="acan:ACA1_285660"/>
<accession>L8H7J6</accession>
<dbReference type="VEuPathDB" id="AmoebaDB:ACA1_285660"/>
<organism evidence="2 3">
    <name type="scientific">Acanthamoeba castellanii (strain ATCC 30010 / Neff)</name>
    <dbReference type="NCBI Taxonomy" id="1257118"/>
    <lineage>
        <taxon>Eukaryota</taxon>
        <taxon>Amoebozoa</taxon>
        <taxon>Discosea</taxon>
        <taxon>Longamoebia</taxon>
        <taxon>Centramoebida</taxon>
        <taxon>Acanthamoebidae</taxon>
        <taxon>Acanthamoeba</taxon>
    </lineage>
</organism>
<dbReference type="AlphaFoldDB" id="L8H7J6"/>
<dbReference type="Proteomes" id="UP000011083">
    <property type="component" value="Unassembled WGS sequence"/>
</dbReference>
<dbReference type="GeneID" id="14922087"/>
<dbReference type="SUPFAM" id="SSF48726">
    <property type="entry name" value="Immunoglobulin"/>
    <property type="match status" value="1"/>
</dbReference>
<dbReference type="InterPro" id="IPR003599">
    <property type="entry name" value="Ig_sub"/>
</dbReference>
<name>L8H7J6_ACACF</name>
<gene>
    <name evidence="2" type="ORF">ACA1_285660</name>
</gene>
<dbReference type="EMBL" id="KB007908">
    <property type="protein sequence ID" value="ELR21207.1"/>
    <property type="molecule type" value="Genomic_DNA"/>
</dbReference>
<dbReference type="InterPro" id="IPR001623">
    <property type="entry name" value="DnaJ_domain"/>
</dbReference>
<protein>
    <recommendedName>
        <fullName evidence="1">J domain-containing protein</fullName>
    </recommendedName>
</protein>
<proteinExistence type="predicted"/>
<dbReference type="InterPro" id="IPR036179">
    <property type="entry name" value="Ig-like_dom_sf"/>
</dbReference>
<evidence type="ECO:0000313" key="3">
    <source>
        <dbReference type="Proteomes" id="UP000011083"/>
    </source>
</evidence>
<dbReference type="PROSITE" id="PS50076">
    <property type="entry name" value="DNAJ_2"/>
    <property type="match status" value="1"/>
</dbReference>
<feature type="domain" description="J" evidence="1">
    <location>
        <begin position="601"/>
        <end position="674"/>
    </location>
</feature>
<keyword evidence="3" id="KW-1185">Reference proteome</keyword>
<dbReference type="SUPFAM" id="SSF46565">
    <property type="entry name" value="Chaperone J-domain"/>
    <property type="match status" value="1"/>
</dbReference>
<dbReference type="RefSeq" id="XP_004344950.1">
    <property type="nucleotide sequence ID" value="XM_004344900.1"/>
</dbReference>
<dbReference type="InterPro" id="IPR036869">
    <property type="entry name" value="J_dom_sf"/>
</dbReference>
<dbReference type="Gene3D" id="2.60.40.10">
    <property type="entry name" value="Immunoglobulins"/>
    <property type="match status" value="1"/>
</dbReference>